<evidence type="ECO:0000313" key="2">
    <source>
        <dbReference type="Proteomes" id="UP000178859"/>
    </source>
</evidence>
<name>A0A1F5MG69_9BACT</name>
<dbReference type="EMBL" id="MFDT01000070">
    <property type="protein sequence ID" value="OGE64290.1"/>
    <property type="molecule type" value="Genomic_DNA"/>
</dbReference>
<dbReference type="Proteomes" id="UP000178859">
    <property type="component" value="Unassembled WGS sequence"/>
</dbReference>
<organism evidence="1 2">
    <name type="scientific">Candidatus Daviesbacteria bacterium RIFCSPLOWO2_02_FULL_36_7</name>
    <dbReference type="NCBI Taxonomy" id="1797792"/>
    <lineage>
        <taxon>Bacteria</taxon>
        <taxon>Candidatus Daviesiibacteriota</taxon>
    </lineage>
</organism>
<comment type="caution">
    <text evidence="1">The sequence shown here is derived from an EMBL/GenBank/DDBJ whole genome shotgun (WGS) entry which is preliminary data.</text>
</comment>
<reference evidence="1 2" key="1">
    <citation type="journal article" date="2016" name="Nat. Commun.">
        <title>Thousands of microbial genomes shed light on interconnected biogeochemical processes in an aquifer system.</title>
        <authorList>
            <person name="Anantharaman K."/>
            <person name="Brown C.T."/>
            <person name="Hug L.A."/>
            <person name="Sharon I."/>
            <person name="Castelle C.J."/>
            <person name="Probst A.J."/>
            <person name="Thomas B.C."/>
            <person name="Singh A."/>
            <person name="Wilkins M.J."/>
            <person name="Karaoz U."/>
            <person name="Brodie E.L."/>
            <person name="Williams K.H."/>
            <person name="Hubbard S.S."/>
            <person name="Banfield J.F."/>
        </authorList>
    </citation>
    <scope>NUCLEOTIDE SEQUENCE [LARGE SCALE GENOMIC DNA]</scope>
</reference>
<dbReference type="AlphaFoldDB" id="A0A1F5MG69"/>
<protein>
    <submittedName>
        <fullName evidence="1">Uncharacterized protein</fullName>
    </submittedName>
</protein>
<evidence type="ECO:0000313" key="1">
    <source>
        <dbReference type="EMBL" id="OGE64290.1"/>
    </source>
</evidence>
<gene>
    <name evidence="1" type="ORF">A3I48_03620</name>
</gene>
<proteinExistence type="predicted"/>
<accession>A0A1F5MG69</accession>
<sequence>MRQHVYGELVDSLGQLVAKFGQAVRKVAIWTTGDDVATGYQPAKIARSGIITAFTKAVRVHNGDLAKTEAIIADNKFNELDKYLESQGLTRLVVIEDSRSNLRKVAKIVEIVNEAKTGGNTIEYVPVWAAYSREGIQAKAKGEKEDTFYVIDSPKDLLDDKFGEVFRGADILVDFDGVIGNNITVREAQAQVKYNALVGAVIEREGVTSDQANQRILDNLSKLSVL</sequence>